<dbReference type="EMBL" id="LLXS01000048">
    <property type="protein sequence ID" value="KRG39117.1"/>
    <property type="molecule type" value="Genomic_DNA"/>
</dbReference>
<sequence>MDDITRQSHVRVIKSLVRAYRQFGFQLLVDQATVGVAGIDDLSDDDLIALHRDLERGRECLADGITFDEAGLIRSRYA</sequence>
<evidence type="ECO:0000313" key="2">
    <source>
        <dbReference type="Proteomes" id="UP000050836"/>
    </source>
</evidence>
<name>A0A0R0A1X1_9GAMM</name>
<protein>
    <submittedName>
        <fullName evidence="1">Uncharacterized protein</fullName>
    </submittedName>
</protein>
<gene>
    <name evidence="1" type="ORF">ARC78_14965</name>
</gene>
<reference evidence="1 2" key="1">
    <citation type="submission" date="2015-10" db="EMBL/GenBank/DDBJ databases">
        <title>Genome sequencing and analysis of members of genus Stenotrophomonas.</title>
        <authorList>
            <person name="Patil P.P."/>
            <person name="Midha S."/>
            <person name="Patil P.B."/>
        </authorList>
    </citation>
    <scope>NUCLEOTIDE SEQUENCE [LARGE SCALE GENOMIC DNA]</scope>
    <source>
        <strain evidence="1 2">JCM 9942</strain>
    </source>
</reference>
<dbReference type="AlphaFoldDB" id="A0A0R0A1X1"/>
<keyword evidence="2" id="KW-1185">Reference proteome</keyword>
<dbReference type="OrthoDB" id="6041712at2"/>
<comment type="caution">
    <text evidence="1">The sequence shown here is derived from an EMBL/GenBank/DDBJ whole genome shotgun (WGS) entry which is preliminary data.</text>
</comment>
<proteinExistence type="predicted"/>
<organism evidence="1 2">
    <name type="scientific">Stenotrophomonas pictorum JCM 9942</name>
    <dbReference type="NCBI Taxonomy" id="1236960"/>
    <lineage>
        <taxon>Bacteria</taxon>
        <taxon>Pseudomonadati</taxon>
        <taxon>Pseudomonadota</taxon>
        <taxon>Gammaproteobacteria</taxon>
        <taxon>Lysobacterales</taxon>
        <taxon>Lysobacteraceae</taxon>
        <taxon>Stenotrophomonas</taxon>
    </lineage>
</organism>
<dbReference type="RefSeq" id="WP_054657399.1">
    <property type="nucleotide sequence ID" value="NZ_BAZI01000019.1"/>
</dbReference>
<dbReference type="Proteomes" id="UP000050836">
    <property type="component" value="Unassembled WGS sequence"/>
</dbReference>
<evidence type="ECO:0000313" key="1">
    <source>
        <dbReference type="EMBL" id="KRG39117.1"/>
    </source>
</evidence>
<accession>A0A0R0A1X1</accession>